<organism evidence="1">
    <name type="scientific">uncultured bacterium</name>
    <name type="common">gcode 4</name>
    <dbReference type="NCBI Taxonomy" id="1234023"/>
    <lineage>
        <taxon>Bacteria</taxon>
        <taxon>environmental samples</taxon>
    </lineage>
</organism>
<protein>
    <submittedName>
        <fullName evidence="1">Uncharacterized protein</fullName>
    </submittedName>
</protein>
<dbReference type="EMBL" id="AMFJ01028936">
    <property type="protein sequence ID" value="EKD44239.1"/>
    <property type="molecule type" value="Genomic_DNA"/>
</dbReference>
<sequence length="508" mass="61113">GANLCVRPEDRFIIWFNSSLPIMNNLRHWQDKIKGKRGRTPFRDFLMEIMSHYSITLYKRDWMITSFAPKFTWRIVSPLEFEKLRADYDKLWREYNFDLNFWENYGNLEKNIKYPAIGSWGNNENSQHTNKILHSNNCYISFEVSGSENIAYSVNVKDFCKDVYNSVMIWDHSENIYQSAWVFQSNAVFYSRFIFNSNNVWFSSNLVWCSECLFCNDLENQSYCINNQKYSEDEYYKMKNEMMLIKGRYLEYYDKVRVWKWQLLSEKSSWSFLIKTHDVENGYFVYNINHGRNTMFAGTAEWNENFFDAASCWSPRGNDYYGVIGAGMWDNYFCSIEVIWWSDNHYSYFLENCSFCLGCIGLKNKEFCILNKQYTKEEWYELADKIFAQMDKDGILGDFFPGELNPFYFNDTAAYLLDDTFTKEEVEEDGYMWRDEEVRVDIPEWVEVVKVGDLDRVNYNESILGKVIVDKNWNYYRIVKMEYDFLKKHNLPLPEIHWLERMKLGFKF</sequence>
<gene>
    <name evidence="1" type="ORF">ACD_71C00205G0002</name>
</gene>
<dbReference type="AlphaFoldDB" id="K2A2M2"/>
<comment type="caution">
    <text evidence="1">The sequence shown here is derived from an EMBL/GenBank/DDBJ whole genome shotgun (WGS) entry which is preliminary data.</text>
</comment>
<accession>K2A2M2</accession>
<name>K2A2M2_9BACT</name>
<reference evidence="1" key="1">
    <citation type="journal article" date="2012" name="Science">
        <title>Fermentation, hydrogen, and sulfur metabolism in multiple uncultivated bacterial phyla.</title>
        <authorList>
            <person name="Wrighton K.C."/>
            <person name="Thomas B.C."/>
            <person name="Sharon I."/>
            <person name="Miller C.S."/>
            <person name="Castelle C.J."/>
            <person name="VerBerkmoes N.C."/>
            <person name="Wilkins M.J."/>
            <person name="Hettich R.L."/>
            <person name="Lipton M.S."/>
            <person name="Williams K.H."/>
            <person name="Long P.E."/>
            <person name="Banfield J.F."/>
        </authorList>
    </citation>
    <scope>NUCLEOTIDE SEQUENCE [LARGE SCALE GENOMIC DNA]</scope>
</reference>
<feature type="non-terminal residue" evidence="1">
    <location>
        <position position="1"/>
    </location>
</feature>
<proteinExistence type="predicted"/>
<evidence type="ECO:0000313" key="1">
    <source>
        <dbReference type="EMBL" id="EKD44239.1"/>
    </source>
</evidence>